<comment type="caution">
    <text evidence="1">The sequence shown here is derived from an EMBL/GenBank/DDBJ whole genome shotgun (WGS) entry which is preliminary data.</text>
</comment>
<proteinExistence type="predicted"/>
<organism evidence="1 2">
    <name type="scientific">Anaerobutyricum soehngenii</name>
    <dbReference type="NCBI Taxonomy" id="105843"/>
    <lineage>
        <taxon>Bacteria</taxon>
        <taxon>Bacillati</taxon>
        <taxon>Bacillota</taxon>
        <taxon>Clostridia</taxon>
        <taxon>Lachnospirales</taxon>
        <taxon>Lachnospiraceae</taxon>
        <taxon>Anaerobutyricum</taxon>
    </lineage>
</organism>
<dbReference type="RefSeq" id="WP_209293071.1">
    <property type="nucleotide sequence ID" value="NZ_JAFIQO010000091.1"/>
</dbReference>
<dbReference type="Proteomes" id="UP001315001">
    <property type="component" value="Unassembled WGS sequence"/>
</dbReference>
<evidence type="ECO:0000313" key="2">
    <source>
        <dbReference type="Proteomes" id="UP001315001"/>
    </source>
</evidence>
<keyword evidence="2" id="KW-1185">Reference proteome</keyword>
<evidence type="ECO:0000313" key="1">
    <source>
        <dbReference type="EMBL" id="MBP0056344.1"/>
    </source>
</evidence>
<gene>
    <name evidence="1" type="ORF">JYQ75_02840</name>
</gene>
<dbReference type="EMBL" id="JAFIQO010000091">
    <property type="protein sequence ID" value="MBP0056344.1"/>
    <property type="molecule type" value="Genomic_DNA"/>
</dbReference>
<sequence>MSRTDEEIKRYETKMKSCTTMTDLLVAMSFWQSYAQSHNLSTEEKRMVDEAYLKAEERLITAVKPSLW</sequence>
<reference evidence="1 2" key="1">
    <citation type="submission" date="2021-02" db="EMBL/GenBank/DDBJ databases">
        <title>Lactate utilizing bacteria of the human gut.</title>
        <authorList>
            <person name="Sheridan P.O."/>
        </authorList>
    </citation>
    <scope>NUCLEOTIDE SEQUENCE [LARGE SCALE GENOMIC DNA]</scope>
    <source>
        <strain evidence="1 2">HTF-83D</strain>
    </source>
</reference>
<protein>
    <submittedName>
        <fullName evidence="1">Uncharacterized protein</fullName>
    </submittedName>
</protein>
<accession>A0ABS3ZGD9</accession>
<name>A0ABS3ZGD9_9FIRM</name>